<dbReference type="SMART" id="SM00283">
    <property type="entry name" value="MA"/>
    <property type="match status" value="1"/>
</dbReference>
<dbReference type="Proteomes" id="UP001410394">
    <property type="component" value="Unassembled WGS sequence"/>
</dbReference>
<dbReference type="SUPFAM" id="SSF58104">
    <property type="entry name" value="Methyl-accepting chemotaxis protein (MCP) signaling domain"/>
    <property type="match status" value="1"/>
</dbReference>
<reference evidence="7 8" key="1">
    <citation type="journal article" date="2018" name="Int. J. Syst. Evol. Microbiol.">
        <title>Uliginosibacterium sediminicola sp. nov., isolated from freshwater sediment.</title>
        <authorList>
            <person name="Hwang W.M."/>
            <person name="Kim S.M."/>
            <person name="Kang K."/>
            <person name="Ahn T.Y."/>
        </authorList>
    </citation>
    <scope>NUCLEOTIDE SEQUENCE [LARGE SCALE GENOMIC DNA]</scope>
    <source>
        <strain evidence="7 8">M1-21</strain>
    </source>
</reference>
<keyword evidence="1 3" id="KW-0807">Transducer</keyword>
<organism evidence="7 8">
    <name type="scientific">Uliginosibacterium sediminicola</name>
    <dbReference type="NCBI Taxonomy" id="2024550"/>
    <lineage>
        <taxon>Bacteria</taxon>
        <taxon>Pseudomonadati</taxon>
        <taxon>Pseudomonadota</taxon>
        <taxon>Betaproteobacteria</taxon>
        <taxon>Rhodocyclales</taxon>
        <taxon>Zoogloeaceae</taxon>
        <taxon>Uliginosibacterium</taxon>
    </lineage>
</organism>
<dbReference type="InterPro" id="IPR004089">
    <property type="entry name" value="MCPsignal_dom"/>
</dbReference>
<feature type="domain" description="Methyl-accepting transducer" evidence="5">
    <location>
        <begin position="262"/>
        <end position="498"/>
    </location>
</feature>
<evidence type="ECO:0000256" key="1">
    <source>
        <dbReference type="ARBA" id="ARBA00023224"/>
    </source>
</evidence>
<feature type="region of interest" description="Disordered" evidence="4">
    <location>
        <begin position="267"/>
        <end position="293"/>
    </location>
</feature>
<dbReference type="InterPro" id="IPR024478">
    <property type="entry name" value="HlyB_4HB_MCP"/>
</dbReference>
<dbReference type="CDD" id="cd06225">
    <property type="entry name" value="HAMP"/>
    <property type="match status" value="1"/>
</dbReference>
<evidence type="ECO:0000313" key="8">
    <source>
        <dbReference type="Proteomes" id="UP001410394"/>
    </source>
</evidence>
<evidence type="ECO:0000256" key="2">
    <source>
        <dbReference type="ARBA" id="ARBA00029447"/>
    </source>
</evidence>
<dbReference type="SMART" id="SM00304">
    <property type="entry name" value="HAMP"/>
    <property type="match status" value="1"/>
</dbReference>
<comment type="caution">
    <text evidence="7">The sequence shown here is derived from an EMBL/GenBank/DDBJ whole genome shotgun (WGS) entry which is preliminary data.</text>
</comment>
<gene>
    <name evidence="7" type="ORF">ABDB84_10645</name>
</gene>
<dbReference type="CDD" id="cd11386">
    <property type="entry name" value="MCP_signal"/>
    <property type="match status" value="1"/>
</dbReference>
<name>A0ABU9YZ28_9RHOO</name>
<feature type="domain" description="HAMP" evidence="6">
    <location>
        <begin position="204"/>
        <end position="257"/>
    </location>
</feature>
<dbReference type="InterPro" id="IPR003660">
    <property type="entry name" value="HAMP_dom"/>
</dbReference>
<dbReference type="PANTHER" id="PTHR32089">
    <property type="entry name" value="METHYL-ACCEPTING CHEMOTAXIS PROTEIN MCPB"/>
    <property type="match status" value="1"/>
</dbReference>
<dbReference type="Pfam" id="PF00015">
    <property type="entry name" value="MCPsignal"/>
    <property type="match status" value="1"/>
</dbReference>
<dbReference type="PROSITE" id="PS50885">
    <property type="entry name" value="HAMP"/>
    <property type="match status" value="1"/>
</dbReference>
<feature type="compositionally biased region" description="Low complexity" evidence="4">
    <location>
        <begin position="269"/>
        <end position="293"/>
    </location>
</feature>
<dbReference type="RefSeq" id="WP_345919709.1">
    <property type="nucleotide sequence ID" value="NZ_JBDIVE010000005.1"/>
</dbReference>
<dbReference type="Gene3D" id="1.10.287.950">
    <property type="entry name" value="Methyl-accepting chemotaxis protein"/>
    <property type="match status" value="1"/>
</dbReference>
<dbReference type="PROSITE" id="PS50111">
    <property type="entry name" value="CHEMOTAXIS_TRANSDUC_2"/>
    <property type="match status" value="1"/>
</dbReference>
<keyword evidence="8" id="KW-1185">Reference proteome</keyword>
<evidence type="ECO:0000259" key="6">
    <source>
        <dbReference type="PROSITE" id="PS50885"/>
    </source>
</evidence>
<dbReference type="Pfam" id="PF12729">
    <property type="entry name" value="4HB_MCP_1"/>
    <property type="match status" value="1"/>
</dbReference>
<protein>
    <submittedName>
        <fullName evidence="7">Methyl-accepting chemotaxis protein</fullName>
    </submittedName>
</protein>
<evidence type="ECO:0000256" key="4">
    <source>
        <dbReference type="SAM" id="MobiDB-lite"/>
    </source>
</evidence>
<comment type="similarity">
    <text evidence="2">Belongs to the methyl-accepting chemotaxis (MCP) protein family.</text>
</comment>
<sequence length="534" mass="57023">MSITRKLIILALVAALSLITVSVVSMYTSAAEERAIKTINTRSVPGLNILHSLRSDLQQIALGLFRIVLAPDPTANAAIENELTKYSQNIRNNFAAYKEMLRSERGRELYAAEKLVLDDYLSLLDQFLALSRKGEVPKDFAGPMGAKRAELSKLLTEHIELGVKVANQESELALEAAQNGGRIAIATVIISLLLVGAISYSVIRSINRSLHEIQSTMDRIEGSLDFTARAQVFGRDEIASVSSALNRLVDRLARSFRNIAEQTNKITHASSQMSGSAQQAAQAASQQSDAASSMAAGIEEMTVSITHVSDRSGEARDLSRSSGQLAQDGIRVINETVQDINAIAQSVTQVSGHIDKLEAHGDRISSIVSVIREVADQTNLLALNAAIEAARAGEQGRGFAVVADEVRKLAERTAGSTAEIATMVESIRAVSQDAALRMKDAVSLVDAGVQRAGIASAAISKISEGSHSALAMSEEISSALKEQSTTSTAIANQVERIAQSADESSISARRSADTARELEQLASAMQQVVATYKI</sequence>
<evidence type="ECO:0000256" key="3">
    <source>
        <dbReference type="PROSITE-ProRule" id="PRU00284"/>
    </source>
</evidence>
<dbReference type="EMBL" id="JBDIVE010000005">
    <property type="protein sequence ID" value="MEN3068938.1"/>
    <property type="molecule type" value="Genomic_DNA"/>
</dbReference>
<dbReference type="Pfam" id="PF00672">
    <property type="entry name" value="HAMP"/>
    <property type="match status" value="1"/>
</dbReference>
<dbReference type="PANTHER" id="PTHR32089:SF112">
    <property type="entry name" value="LYSOZYME-LIKE PROTEIN-RELATED"/>
    <property type="match status" value="1"/>
</dbReference>
<proteinExistence type="inferred from homology"/>
<evidence type="ECO:0000313" key="7">
    <source>
        <dbReference type="EMBL" id="MEN3068938.1"/>
    </source>
</evidence>
<evidence type="ECO:0000259" key="5">
    <source>
        <dbReference type="PROSITE" id="PS50111"/>
    </source>
</evidence>
<accession>A0ABU9YZ28</accession>